<reference evidence="1 2" key="1">
    <citation type="submission" date="2019-03" db="EMBL/GenBank/DDBJ databases">
        <title>Genomic Encyclopedia of Type Strains, Phase IV (KMG-IV): sequencing the most valuable type-strain genomes for metagenomic binning, comparative biology and taxonomic classification.</title>
        <authorList>
            <person name="Goeker M."/>
        </authorList>
    </citation>
    <scope>NUCLEOTIDE SEQUENCE [LARGE SCALE GENOMIC DNA]</scope>
    <source>
        <strain evidence="1 2">DSM 16998</strain>
    </source>
</reference>
<name>A0A4V3CSH9_9BURK</name>
<protein>
    <submittedName>
        <fullName evidence="1">Uncharacterized protein DUF3892</fullName>
    </submittedName>
</protein>
<dbReference type="Proteomes" id="UP000295361">
    <property type="component" value="Unassembled WGS sequence"/>
</dbReference>
<sequence length="93" mass="10079">MADVQITCITLSATNRQHEHITHVGGGAGKWKWTVAQVVASIDAKTNTFFVQDPRSGKRANVGVVREAGKAPFIRTYADSVWTDNLLSLPACP</sequence>
<organism evidence="1 2">
    <name type="scientific">Roseateles toxinivorans</name>
    <dbReference type="NCBI Taxonomy" id="270368"/>
    <lineage>
        <taxon>Bacteria</taxon>
        <taxon>Pseudomonadati</taxon>
        <taxon>Pseudomonadota</taxon>
        <taxon>Betaproteobacteria</taxon>
        <taxon>Burkholderiales</taxon>
        <taxon>Sphaerotilaceae</taxon>
        <taxon>Roseateles</taxon>
    </lineage>
</organism>
<evidence type="ECO:0000313" key="2">
    <source>
        <dbReference type="Proteomes" id="UP000295361"/>
    </source>
</evidence>
<dbReference type="InterPro" id="IPR024997">
    <property type="entry name" value="DUF3892"/>
</dbReference>
<evidence type="ECO:0000313" key="1">
    <source>
        <dbReference type="EMBL" id="TDP60642.1"/>
    </source>
</evidence>
<dbReference type="RefSeq" id="WP_133703880.1">
    <property type="nucleotide sequence ID" value="NZ_SNXS01000015.1"/>
</dbReference>
<dbReference type="Pfam" id="PF13031">
    <property type="entry name" value="DUF3892"/>
    <property type="match status" value="1"/>
</dbReference>
<proteinExistence type="predicted"/>
<dbReference type="InParanoid" id="A0A4V3CSH9"/>
<gene>
    <name evidence="1" type="ORF">DES47_11564</name>
</gene>
<dbReference type="EMBL" id="SNXS01000015">
    <property type="protein sequence ID" value="TDP60642.1"/>
    <property type="molecule type" value="Genomic_DNA"/>
</dbReference>
<dbReference type="OrthoDB" id="826539at2"/>
<keyword evidence="2" id="KW-1185">Reference proteome</keyword>
<dbReference type="AlphaFoldDB" id="A0A4V3CSH9"/>
<accession>A0A4V3CSH9</accession>
<comment type="caution">
    <text evidence="1">The sequence shown here is derived from an EMBL/GenBank/DDBJ whole genome shotgun (WGS) entry which is preliminary data.</text>
</comment>